<evidence type="ECO:0000259" key="2">
    <source>
        <dbReference type="Pfam" id="PF03756"/>
    </source>
</evidence>
<dbReference type="InterPro" id="IPR047757">
    <property type="entry name" value="AfsA-like"/>
</dbReference>
<organism evidence="3 4">
    <name type="scientific">Streptomyces coacervatus</name>
    <dbReference type="NCBI Taxonomy" id="647381"/>
    <lineage>
        <taxon>Bacteria</taxon>
        <taxon>Bacillati</taxon>
        <taxon>Actinomycetota</taxon>
        <taxon>Actinomycetes</taxon>
        <taxon>Kitasatosporales</taxon>
        <taxon>Streptomycetaceae</taxon>
        <taxon>Streptomyces</taxon>
    </lineage>
</organism>
<dbReference type="RefSeq" id="WP_275773059.1">
    <property type="nucleotide sequence ID" value="NZ_BAABDE010000025.1"/>
</dbReference>
<feature type="region of interest" description="Disordered" evidence="1">
    <location>
        <begin position="184"/>
        <end position="205"/>
    </location>
</feature>
<evidence type="ECO:0000256" key="1">
    <source>
        <dbReference type="SAM" id="MobiDB-lite"/>
    </source>
</evidence>
<accession>A0ABP7IRR0</accession>
<feature type="domain" description="A-factor biosynthesis hotdog" evidence="2">
    <location>
        <begin position="32"/>
        <end position="167"/>
    </location>
</feature>
<dbReference type="EMBL" id="BAABDE010000025">
    <property type="protein sequence ID" value="GAA3824733.1"/>
    <property type="molecule type" value="Genomic_DNA"/>
</dbReference>
<keyword evidence="4" id="KW-1185">Reference proteome</keyword>
<name>A0ABP7IRR0_9ACTN</name>
<evidence type="ECO:0000313" key="4">
    <source>
        <dbReference type="Proteomes" id="UP001501009"/>
    </source>
</evidence>
<feature type="domain" description="A-factor biosynthesis hotdog" evidence="2">
    <location>
        <begin position="204"/>
        <end position="316"/>
    </location>
</feature>
<gene>
    <name evidence="3" type="ORF">GCM10022403_067680</name>
</gene>
<dbReference type="NCBIfam" id="NF041195">
    <property type="entry name" value="ScbA_BarX_GamBu"/>
    <property type="match status" value="1"/>
</dbReference>
<reference evidence="4" key="1">
    <citation type="journal article" date="2019" name="Int. J. Syst. Evol. Microbiol.">
        <title>The Global Catalogue of Microorganisms (GCM) 10K type strain sequencing project: providing services to taxonomists for standard genome sequencing and annotation.</title>
        <authorList>
            <consortium name="The Broad Institute Genomics Platform"/>
            <consortium name="The Broad Institute Genome Sequencing Center for Infectious Disease"/>
            <person name="Wu L."/>
            <person name="Ma J."/>
        </authorList>
    </citation>
    <scope>NUCLEOTIDE SEQUENCE [LARGE SCALE GENOMIC DNA]</scope>
    <source>
        <strain evidence="4">JCM 17138</strain>
    </source>
</reference>
<evidence type="ECO:0000313" key="3">
    <source>
        <dbReference type="EMBL" id="GAA3824733.1"/>
    </source>
</evidence>
<dbReference type="Proteomes" id="UP001501009">
    <property type="component" value="Unassembled WGS sequence"/>
</dbReference>
<comment type="caution">
    <text evidence="3">The sequence shown here is derived from an EMBL/GenBank/DDBJ whole genome shotgun (WGS) entry which is preliminary data.</text>
</comment>
<sequence length="324" mass="34973">MLSVPISDIPGVSHLTADAFDGLFERTVPRAYVHRAGISEVLLTGSRAFGGDHFSLAAQWPRNHSFYRSSLGRQDPLLLAETIRQVGLFVGHQGYQVPLGHAFLMKTMHYEVDAAGLLLGHKPSDLLIHVDCRDTRRRGSDLTGLGFEARIERDGVTIGSGGGTYRCVSPSAYAKLRSVSRVLPPPGDGPAGSAEVSEPVAPELVGRSSPDDVVISAVGRERMWKLQMDCRNPALFDHPVDHVPGMVVLEAARQALLHMTGCDSLVPVGMRASFRNYLELDGPSFIKAEPGPPDLSGRTSVRFLVEQYGVVQAEVDFLAEPAGA</sequence>
<protein>
    <submittedName>
        <fullName evidence="3">ScbA/BarX family gamma-butyrolactone biosynthesis protein</fullName>
    </submittedName>
</protein>
<proteinExistence type="predicted"/>
<dbReference type="InterPro" id="IPR005509">
    <property type="entry name" value="AfsA_hotdog_dom"/>
</dbReference>
<dbReference type="Pfam" id="PF03756">
    <property type="entry name" value="AfsA"/>
    <property type="match status" value="2"/>
</dbReference>